<dbReference type="PROSITE" id="PS50011">
    <property type="entry name" value="PROTEIN_KINASE_DOM"/>
    <property type="match status" value="1"/>
</dbReference>
<feature type="region of interest" description="Disordered" evidence="8">
    <location>
        <begin position="357"/>
        <end position="534"/>
    </location>
</feature>
<dbReference type="InterPro" id="IPR000719">
    <property type="entry name" value="Prot_kinase_dom"/>
</dbReference>
<feature type="region of interest" description="Disordered" evidence="8">
    <location>
        <begin position="27"/>
        <end position="47"/>
    </location>
</feature>
<feature type="compositionally biased region" description="Low complexity" evidence="8">
    <location>
        <begin position="472"/>
        <end position="486"/>
    </location>
</feature>
<dbReference type="Gene3D" id="1.10.510.10">
    <property type="entry name" value="Transferase(Phosphotransferase) domain 1"/>
    <property type="match status" value="1"/>
</dbReference>
<evidence type="ECO:0000256" key="2">
    <source>
        <dbReference type="ARBA" id="ARBA00022679"/>
    </source>
</evidence>
<evidence type="ECO:0000259" key="9">
    <source>
        <dbReference type="PROSITE" id="PS50011"/>
    </source>
</evidence>
<protein>
    <submittedName>
        <fullName evidence="10">Kinase-like protein</fullName>
    </submittedName>
</protein>
<dbReference type="Gene3D" id="3.30.200.20">
    <property type="entry name" value="Phosphorylase Kinase, domain 1"/>
    <property type="match status" value="1"/>
</dbReference>
<evidence type="ECO:0000256" key="6">
    <source>
        <dbReference type="ARBA" id="ARBA00038035"/>
    </source>
</evidence>
<dbReference type="SUPFAM" id="SSF56112">
    <property type="entry name" value="Protein kinase-like (PK-like)"/>
    <property type="match status" value="1"/>
</dbReference>
<feature type="compositionally biased region" description="Polar residues" evidence="8">
    <location>
        <begin position="449"/>
        <end position="471"/>
    </location>
</feature>
<keyword evidence="3 7" id="KW-0547">Nucleotide-binding</keyword>
<accession>A0A2J6S0A4</accession>
<proteinExistence type="inferred from homology"/>
<keyword evidence="5 7" id="KW-0067">ATP-binding</keyword>
<dbReference type="GO" id="GO:0000165">
    <property type="term" value="P:MAPK cascade"/>
    <property type="evidence" value="ECO:0007669"/>
    <property type="project" value="UniProtKB-ARBA"/>
</dbReference>
<dbReference type="InterPro" id="IPR049613">
    <property type="entry name" value="Byr1-like_cat"/>
</dbReference>
<dbReference type="PANTHER" id="PTHR47448">
    <property type="entry name" value="DUAL SPECIFICITY MITOGEN-ACTIVATED PROTEIN KINASE KINASE DSOR1-LIKE PROTEIN"/>
    <property type="match status" value="1"/>
</dbReference>
<evidence type="ECO:0000256" key="4">
    <source>
        <dbReference type="ARBA" id="ARBA00022777"/>
    </source>
</evidence>
<dbReference type="FunFam" id="1.10.510.10:FF:000253">
    <property type="entry name" value="MAP kinase kinase Ste7"/>
    <property type="match status" value="1"/>
</dbReference>
<sequence>MSDAIGSVRTLKRKNVKGLALAAPAPRTVAPSESDLQIPGGNSSENARQTAQLEIGIEYKLDLKREDLEVLKDLGHGNGGTVSKVRHMATGTIMARKIIHVEAKKEMRRRIVRELQIMHDTNSEFIVNFYGAFLSDTNDVIMCMEYMDVGALDRISQQFGPVRVDVLGKIAEATLGGLTYLYTKHHIMHRDIKPSNILVNSKGQIKLCDFGVSGELVNSVADTFVGTSTYMAPERIQGQKYTVKSDVWSFGLAIMELAIGKFPFDASEHLSDGDGAPSGILDLLQQIVYEPAPKLPKSEAFPQILEDMIQKCMAKAPEERPTPQELYEREPFVQAAKRTPVDLKEWAVGLIERDNRKSHLAPQLSPSTQQLLRSGDSPTGPYATNSPDYSLPTPTSGDIPIGGGDVRSAITSPQYNEPLSNSRSPTKNGTSSVGRAAGAPFHPGLPPRVSTTNSVPKVTTLNAPDQASNGPSSAGATTFSTTSLPIRPAPPAGPLPPPPVPRKEDSDLKKESRRQATFGNGLYGSGYAANGQGQ</sequence>
<dbReference type="STRING" id="1149755.A0A2J6S0A4"/>
<evidence type="ECO:0000256" key="3">
    <source>
        <dbReference type="ARBA" id="ARBA00022741"/>
    </source>
</evidence>
<dbReference type="SMART" id="SM00220">
    <property type="entry name" value="S_TKc"/>
    <property type="match status" value="1"/>
</dbReference>
<dbReference type="EMBL" id="KZ613941">
    <property type="protein sequence ID" value="PMD44192.1"/>
    <property type="molecule type" value="Genomic_DNA"/>
</dbReference>
<organism evidence="10 11">
    <name type="scientific">Hyaloscypha variabilis (strain UAMH 11265 / GT02V1 / F)</name>
    <name type="common">Meliniomyces variabilis</name>
    <dbReference type="NCBI Taxonomy" id="1149755"/>
    <lineage>
        <taxon>Eukaryota</taxon>
        <taxon>Fungi</taxon>
        <taxon>Dikarya</taxon>
        <taxon>Ascomycota</taxon>
        <taxon>Pezizomycotina</taxon>
        <taxon>Leotiomycetes</taxon>
        <taxon>Helotiales</taxon>
        <taxon>Hyaloscyphaceae</taxon>
        <taxon>Hyaloscypha</taxon>
        <taxon>Hyaloscypha variabilis</taxon>
    </lineage>
</organism>
<feature type="domain" description="Protein kinase" evidence="9">
    <location>
        <begin position="68"/>
        <end position="333"/>
    </location>
</feature>
<dbReference type="CDD" id="cd06620">
    <property type="entry name" value="PKc_Byr1_like"/>
    <property type="match status" value="1"/>
</dbReference>
<evidence type="ECO:0000256" key="5">
    <source>
        <dbReference type="ARBA" id="ARBA00022840"/>
    </source>
</evidence>
<reference evidence="10 11" key="1">
    <citation type="submission" date="2016-04" db="EMBL/GenBank/DDBJ databases">
        <title>A degradative enzymes factory behind the ericoid mycorrhizal symbiosis.</title>
        <authorList>
            <consortium name="DOE Joint Genome Institute"/>
            <person name="Martino E."/>
            <person name="Morin E."/>
            <person name="Grelet G."/>
            <person name="Kuo A."/>
            <person name="Kohler A."/>
            <person name="Daghino S."/>
            <person name="Barry K."/>
            <person name="Choi C."/>
            <person name="Cichocki N."/>
            <person name="Clum A."/>
            <person name="Copeland A."/>
            <person name="Hainaut M."/>
            <person name="Haridas S."/>
            <person name="Labutti K."/>
            <person name="Lindquist E."/>
            <person name="Lipzen A."/>
            <person name="Khouja H.-R."/>
            <person name="Murat C."/>
            <person name="Ohm R."/>
            <person name="Olson A."/>
            <person name="Spatafora J."/>
            <person name="Veneault-Fourrey C."/>
            <person name="Henrissat B."/>
            <person name="Grigoriev I."/>
            <person name="Martin F."/>
            <person name="Perotto S."/>
        </authorList>
    </citation>
    <scope>NUCLEOTIDE SEQUENCE [LARGE SCALE GENOMIC DNA]</scope>
    <source>
        <strain evidence="10 11">F</strain>
    </source>
</reference>
<dbReference type="Pfam" id="PF00069">
    <property type="entry name" value="Pkinase"/>
    <property type="match status" value="1"/>
</dbReference>
<dbReference type="GO" id="GO:0004712">
    <property type="term" value="F:protein serine/threonine/tyrosine kinase activity"/>
    <property type="evidence" value="ECO:0007669"/>
    <property type="project" value="UniProtKB-ARBA"/>
</dbReference>
<keyword evidence="11" id="KW-1185">Reference proteome</keyword>
<evidence type="ECO:0000256" key="1">
    <source>
        <dbReference type="ARBA" id="ARBA00022527"/>
    </source>
</evidence>
<comment type="similarity">
    <text evidence="6">Belongs to the protein kinase superfamily. STE Ser/Thr protein kinase family. MAP kinase kinase subfamily.</text>
</comment>
<dbReference type="InterPro" id="IPR008271">
    <property type="entry name" value="Ser/Thr_kinase_AS"/>
</dbReference>
<dbReference type="Proteomes" id="UP000235786">
    <property type="component" value="Unassembled WGS sequence"/>
</dbReference>
<dbReference type="PANTHER" id="PTHR47448:SF1">
    <property type="entry name" value="SERINE_THREONINE-PROTEIN KINASE STE7 HOMOLOG"/>
    <property type="match status" value="1"/>
</dbReference>
<dbReference type="PROSITE" id="PS00108">
    <property type="entry name" value="PROTEIN_KINASE_ST"/>
    <property type="match status" value="1"/>
</dbReference>
<keyword evidence="1" id="KW-0723">Serine/threonine-protein kinase</keyword>
<dbReference type="InterPro" id="IPR011009">
    <property type="entry name" value="Kinase-like_dom_sf"/>
</dbReference>
<dbReference type="PROSITE" id="PS00107">
    <property type="entry name" value="PROTEIN_KINASE_ATP"/>
    <property type="match status" value="1"/>
</dbReference>
<dbReference type="InterPro" id="IPR050915">
    <property type="entry name" value="MAP_kinase_kinase"/>
</dbReference>
<evidence type="ECO:0000256" key="7">
    <source>
        <dbReference type="PROSITE-ProRule" id="PRU10141"/>
    </source>
</evidence>
<keyword evidence="4 10" id="KW-0418">Kinase</keyword>
<evidence type="ECO:0000313" key="11">
    <source>
        <dbReference type="Proteomes" id="UP000235786"/>
    </source>
</evidence>
<dbReference type="FunFam" id="3.30.200.20:FF:000261">
    <property type="entry name" value="MAP kinase kinase Ste7"/>
    <property type="match status" value="1"/>
</dbReference>
<dbReference type="AlphaFoldDB" id="A0A2J6S0A4"/>
<feature type="compositionally biased region" description="Pro residues" evidence="8">
    <location>
        <begin position="487"/>
        <end position="500"/>
    </location>
</feature>
<feature type="compositionally biased region" description="Polar residues" evidence="8">
    <location>
        <begin position="409"/>
        <end position="433"/>
    </location>
</feature>
<evidence type="ECO:0000313" key="10">
    <source>
        <dbReference type="EMBL" id="PMD44192.1"/>
    </source>
</evidence>
<dbReference type="OrthoDB" id="10252354at2759"/>
<gene>
    <name evidence="10" type="ORF">L207DRAFT_542030</name>
</gene>
<dbReference type="InterPro" id="IPR017441">
    <property type="entry name" value="Protein_kinase_ATP_BS"/>
</dbReference>
<feature type="binding site" evidence="7">
    <location>
        <position position="97"/>
    </location>
    <ligand>
        <name>ATP</name>
        <dbReference type="ChEBI" id="CHEBI:30616"/>
    </ligand>
</feature>
<feature type="compositionally biased region" description="Polar residues" evidence="8">
    <location>
        <begin position="382"/>
        <end position="396"/>
    </location>
</feature>
<name>A0A2J6S0A4_HYAVF</name>
<keyword evidence="2" id="KW-0808">Transferase</keyword>
<dbReference type="GO" id="GO:0004674">
    <property type="term" value="F:protein serine/threonine kinase activity"/>
    <property type="evidence" value="ECO:0007669"/>
    <property type="project" value="UniProtKB-KW"/>
</dbReference>
<dbReference type="GO" id="GO:0005524">
    <property type="term" value="F:ATP binding"/>
    <property type="evidence" value="ECO:0007669"/>
    <property type="project" value="UniProtKB-UniRule"/>
</dbReference>
<feature type="compositionally biased region" description="Basic and acidic residues" evidence="8">
    <location>
        <begin position="501"/>
        <end position="514"/>
    </location>
</feature>
<evidence type="ECO:0000256" key="8">
    <source>
        <dbReference type="SAM" id="MobiDB-lite"/>
    </source>
</evidence>